<organism evidence="5 6">
    <name type="scientific">Psychrobacter urativorans</name>
    <dbReference type="NCBI Taxonomy" id="45610"/>
    <lineage>
        <taxon>Bacteria</taxon>
        <taxon>Pseudomonadati</taxon>
        <taxon>Pseudomonadota</taxon>
        <taxon>Gammaproteobacteria</taxon>
        <taxon>Moraxellales</taxon>
        <taxon>Moraxellaceae</taxon>
        <taxon>Psychrobacter</taxon>
    </lineage>
</organism>
<evidence type="ECO:0000313" key="6">
    <source>
        <dbReference type="Proteomes" id="UP000059847"/>
    </source>
</evidence>
<dbReference type="PANTHER" id="PTHR43035">
    <property type="entry name" value="FATTY ACID REPRESSION MUTANT PROTEIN 2-RELATED"/>
    <property type="match status" value="1"/>
</dbReference>
<accession>A0A0M3V938</accession>
<evidence type="ECO:0000256" key="2">
    <source>
        <dbReference type="ARBA" id="ARBA00022490"/>
    </source>
</evidence>
<dbReference type="OrthoDB" id="9810617at2"/>
<dbReference type="GO" id="GO:0034599">
    <property type="term" value="P:cellular response to oxidative stress"/>
    <property type="evidence" value="ECO:0007669"/>
    <property type="project" value="InterPro"/>
</dbReference>
<dbReference type="FunFam" id="3.40.109.10:FF:000001">
    <property type="entry name" value="Nitroreductase family"/>
    <property type="match status" value="1"/>
</dbReference>
<gene>
    <name evidence="5" type="ORF">AOC03_09705</name>
</gene>
<keyword evidence="3" id="KW-0560">Oxidoreductase</keyword>
<dbReference type="RefSeq" id="WP_062535499.1">
    <property type="nucleotide sequence ID" value="NZ_CP012678.1"/>
</dbReference>
<dbReference type="EMBL" id="CP012678">
    <property type="protein sequence ID" value="ALF60273.1"/>
    <property type="molecule type" value="Genomic_DNA"/>
</dbReference>
<dbReference type="PANTHER" id="PTHR43035:SF1">
    <property type="entry name" value="FATTY ACID REPRESSION MUTANT PROTEIN 2-RELATED"/>
    <property type="match status" value="1"/>
</dbReference>
<name>A0A0M3V938_9GAMM</name>
<dbReference type="AlphaFoldDB" id="A0A0M3V938"/>
<dbReference type="Pfam" id="PF00881">
    <property type="entry name" value="Nitroreductase"/>
    <property type="match status" value="1"/>
</dbReference>
<dbReference type="InterPro" id="IPR000415">
    <property type="entry name" value="Nitroreductase-like"/>
</dbReference>
<dbReference type="KEGG" id="pur:AOC03_09705"/>
<protein>
    <submittedName>
        <fullName evidence="5">Nitroreductase</fullName>
    </submittedName>
</protein>
<dbReference type="InterPro" id="IPR029479">
    <property type="entry name" value="Nitroreductase"/>
</dbReference>
<sequence>MTTETLVSLQQAFDERRTIYALGNALPVEPQAIVNIAERVLLHTPSSFNSQSSRLIVLFGKKHRQLWDIAEAKLRQEVGDADFTSSKQKMDGFRAGAGTVLFFEDKEVVKSLQDKFALYADKFPLWAHQTSAMHQYALWTELHTLDVGASLQHYNPLIDDDVAAAFDVPDNWELIAQMPFGNILEPAGEKIYQPLNQRMRVLGLDN</sequence>
<dbReference type="GO" id="GO:0016491">
    <property type="term" value="F:oxidoreductase activity"/>
    <property type="evidence" value="ECO:0007669"/>
    <property type="project" value="UniProtKB-KW"/>
</dbReference>
<dbReference type="CDD" id="cd02140">
    <property type="entry name" value="Frm2-like"/>
    <property type="match status" value="1"/>
</dbReference>
<reference evidence="5 6" key="1">
    <citation type="submission" date="2015-09" db="EMBL/GenBank/DDBJ databases">
        <title>Complete genome of Psychrobacter urativorans R10.10B.</title>
        <authorList>
            <person name="See-Too W.S."/>
            <person name="Chan K.G."/>
        </authorList>
    </citation>
    <scope>NUCLEOTIDE SEQUENCE [LARGE SCALE GENOMIC DNA]</scope>
    <source>
        <strain evidence="5 6">R10.10B</strain>
    </source>
</reference>
<dbReference type="Proteomes" id="UP000059847">
    <property type="component" value="Chromosome"/>
</dbReference>
<comment type="subcellular location">
    <subcellularLocation>
        <location evidence="1">Cytoplasm</location>
    </subcellularLocation>
</comment>
<proteinExistence type="predicted"/>
<evidence type="ECO:0000256" key="3">
    <source>
        <dbReference type="ARBA" id="ARBA00023002"/>
    </source>
</evidence>
<keyword evidence="6" id="KW-1185">Reference proteome</keyword>
<feature type="domain" description="Nitroreductase" evidence="4">
    <location>
        <begin position="15"/>
        <end position="181"/>
    </location>
</feature>
<evidence type="ECO:0000259" key="4">
    <source>
        <dbReference type="Pfam" id="PF00881"/>
    </source>
</evidence>
<dbReference type="SUPFAM" id="SSF55469">
    <property type="entry name" value="FMN-dependent nitroreductase-like"/>
    <property type="match status" value="1"/>
</dbReference>
<dbReference type="InterPro" id="IPR033877">
    <property type="entry name" value="Frm2/Hbn1"/>
</dbReference>
<evidence type="ECO:0000256" key="1">
    <source>
        <dbReference type="ARBA" id="ARBA00004496"/>
    </source>
</evidence>
<evidence type="ECO:0000313" key="5">
    <source>
        <dbReference type="EMBL" id="ALF60273.1"/>
    </source>
</evidence>
<dbReference type="GO" id="GO:0005737">
    <property type="term" value="C:cytoplasm"/>
    <property type="evidence" value="ECO:0007669"/>
    <property type="project" value="UniProtKB-SubCell"/>
</dbReference>
<keyword evidence="2" id="KW-0963">Cytoplasm</keyword>
<dbReference type="Gene3D" id="3.40.109.10">
    <property type="entry name" value="NADH Oxidase"/>
    <property type="match status" value="1"/>
</dbReference>